<dbReference type="InterPro" id="IPR029044">
    <property type="entry name" value="Nucleotide-diphossugar_trans"/>
</dbReference>
<keyword evidence="1 4" id="KW-0808">Transferase</keyword>
<dbReference type="AlphaFoldDB" id="A0A4R3MEP6"/>
<evidence type="ECO:0000259" key="3">
    <source>
        <dbReference type="Pfam" id="PF00483"/>
    </source>
</evidence>
<dbReference type="EMBL" id="SMAK01000005">
    <property type="protein sequence ID" value="TCT10677.1"/>
    <property type="molecule type" value="Genomic_DNA"/>
</dbReference>
<dbReference type="Pfam" id="PF00483">
    <property type="entry name" value="NTP_transferase"/>
    <property type="match status" value="1"/>
</dbReference>
<feature type="domain" description="Nucleotidyl transferase" evidence="3">
    <location>
        <begin position="23"/>
        <end position="251"/>
    </location>
</feature>
<evidence type="ECO:0000256" key="1">
    <source>
        <dbReference type="ARBA" id="ARBA00022679"/>
    </source>
</evidence>
<sequence length="255" mass="27139">MTVMNGGGAAPRNSACVTAPTTAMVLAAGLGTRMRPITERLPKPLVPVAGRPLIDQVLDRLAAAGVREAVVNVHHLADQIEAHLSGRQVPRIRISDERDGLLDTGGGIVRALPMLGPGPFYLANTDSLWIEGARPLLGRLAEAWQDDRMDGLLVLAPTVTASGYGGTGDFLLDTAGRLTRRPERTTAPFAYTGVAILSPRLFDDAPNGRFSLNLLFDRAIATGRLHGLRLDGLWMHVGTPSAIAEAETMIENSVL</sequence>
<dbReference type="InterPro" id="IPR050065">
    <property type="entry name" value="GlmU-like"/>
</dbReference>
<comment type="caution">
    <text evidence="4">The sequence shown here is derived from an EMBL/GenBank/DDBJ whole genome shotgun (WGS) entry which is preliminary data.</text>
</comment>
<dbReference type="InterPro" id="IPR005835">
    <property type="entry name" value="NTP_transferase_dom"/>
</dbReference>
<name>A0A4R3MEP6_9HYPH</name>
<keyword evidence="2 4" id="KW-0548">Nucleotidyltransferase</keyword>
<keyword evidence="5" id="KW-1185">Reference proteome</keyword>
<dbReference type="CDD" id="cd06422">
    <property type="entry name" value="NTP_transferase_like_1"/>
    <property type="match status" value="1"/>
</dbReference>
<dbReference type="SUPFAM" id="SSF53448">
    <property type="entry name" value="Nucleotide-diphospho-sugar transferases"/>
    <property type="match status" value="1"/>
</dbReference>
<organism evidence="4 5">
    <name type="scientific">Tepidamorphus gemmatus</name>
    <dbReference type="NCBI Taxonomy" id="747076"/>
    <lineage>
        <taxon>Bacteria</taxon>
        <taxon>Pseudomonadati</taxon>
        <taxon>Pseudomonadota</taxon>
        <taxon>Alphaproteobacteria</taxon>
        <taxon>Hyphomicrobiales</taxon>
        <taxon>Tepidamorphaceae</taxon>
        <taxon>Tepidamorphus</taxon>
    </lineage>
</organism>
<reference evidence="4 5" key="1">
    <citation type="submission" date="2019-03" db="EMBL/GenBank/DDBJ databases">
        <title>Genomic Encyclopedia of Type Strains, Phase IV (KMG-IV): sequencing the most valuable type-strain genomes for metagenomic binning, comparative biology and taxonomic classification.</title>
        <authorList>
            <person name="Goeker M."/>
        </authorList>
    </citation>
    <scope>NUCLEOTIDE SEQUENCE [LARGE SCALE GENOMIC DNA]</scope>
    <source>
        <strain evidence="4 5">DSM 19345</strain>
    </source>
</reference>
<dbReference type="PANTHER" id="PTHR43584">
    <property type="entry name" value="NUCLEOTIDYL TRANSFERASE"/>
    <property type="match status" value="1"/>
</dbReference>
<evidence type="ECO:0000256" key="2">
    <source>
        <dbReference type="ARBA" id="ARBA00022695"/>
    </source>
</evidence>
<gene>
    <name evidence="4" type="ORF">EDC22_105176</name>
</gene>
<dbReference type="PANTHER" id="PTHR43584:SF8">
    <property type="entry name" value="N-ACETYLMURAMATE ALPHA-1-PHOSPHATE URIDYLYLTRANSFERASE"/>
    <property type="match status" value="1"/>
</dbReference>
<protein>
    <submittedName>
        <fullName evidence="4">MurNAc alpha-1-phosphate uridylyltransferase</fullName>
    </submittedName>
</protein>
<dbReference type="RefSeq" id="WP_425385526.1">
    <property type="nucleotide sequence ID" value="NZ_SMAK01000005.1"/>
</dbReference>
<proteinExistence type="predicted"/>
<dbReference type="GO" id="GO:0016779">
    <property type="term" value="F:nucleotidyltransferase activity"/>
    <property type="evidence" value="ECO:0007669"/>
    <property type="project" value="UniProtKB-KW"/>
</dbReference>
<accession>A0A4R3MEP6</accession>
<evidence type="ECO:0000313" key="4">
    <source>
        <dbReference type="EMBL" id="TCT10677.1"/>
    </source>
</evidence>
<dbReference type="Proteomes" id="UP000295678">
    <property type="component" value="Unassembled WGS sequence"/>
</dbReference>
<evidence type="ECO:0000313" key="5">
    <source>
        <dbReference type="Proteomes" id="UP000295678"/>
    </source>
</evidence>
<dbReference type="Gene3D" id="3.90.550.10">
    <property type="entry name" value="Spore Coat Polysaccharide Biosynthesis Protein SpsA, Chain A"/>
    <property type="match status" value="1"/>
</dbReference>